<dbReference type="InterPro" id="IPR019416">
    <property type="entry name" value="NCBP3"/>
</dbReference>
<accession>A0A061AZY5</accession>
<dbReference type="GO" id="GO:0005634">
    <property type="term" value="C:nucleus"/>
    <property type="evidence" value="ECO:0007669"/>
    <property type="project" value="TreeGrafter"/>
</dbReference>
<proteinExistence type="predicted"/>
<dbReference type="GO" id="GO:0003729">
    <property type="term" value="F:mRNA binding"/>
    <property type="evidence" value="ECO:0007669"/>
    <property type="project" value="InterPro"/>
</dbReference>
<protein>
    <submittedName>
        <fullName evidence="2">CYFA0S11e00210g1_1</fullName>
    </submittedName>
</protein>
<dbReference type="PANTHER" id="PTHR16291:SF0">
    <property type="entry name" value="NUCLEAR CAP-BINDING PROTEIN SUBUNIT 3"/>
    <property type="match status" value="1"/>
</dbReference>
<dbReference type="GO" id="GO:0000340">
    <property type="term" value="F:RNA 7-methylguanosine cap binding"/>
    <property type="evidence" value="ECO:0007669"/>
    <property type="project" value="InterPro"/>
</dbReference>
<dbReference type="Pfam" id="PF10309">
    <property type="entry name" value="NCBP3"/>
    <property type="match status" value="1"/>
</dbReference>
<evidence type="ECO:0000313" key="2">
    <source>
        <dbReference type="EMBL" id="CDR43099.1"/>
    </source>
</evidence>
<feature type="compositionally biased region" description="Basic and acidic residues" evidence="1">
    <location>
        <begin position="123"/>
        <end position="142"/>
    </location>
</feature>
<dbReference type="OrthoDB" id="422106at2759"/>
<sequence>MLIQRQGTVRGNSVWLHGVDNLSTNDVKKYVKQFTEEFFRVEWINDSSLNIAFDLDSQANDLLRALTQDKDQEFDSLTEREVVQYDPTKPDHVMKARLSTLNDKKVKNAALYSRYYLFNPESAKGRDVSDRSRSNGYRDREPRKRRPINDDEDLFPEKVTEGADTTNNRRTETSDVGDDVDLLSHLDKPSDNLGQETQPAHEDLMDEDQEVEGVASSGGGDLLSRIGTVERKKKGTKGDLLDRIG</sequence>
<name>A0A061AZY5_CYBFA</name>
<reference evidence="2" key="1">
    <citation type="journal article" date="2014" name="Genome Announc.">
        <title>Genome sequence of the yeast Cyberlindnera fabianii (Hansenula fabianii).</title>
        <authorList>
            <person name="Freel K.C."/>
            <person name="Sarilar V."/>
            <person name="Neuveglise C."/>
            <person name="Devillers H."/>
            <person name="Friedrich A."/>
            <person name="Schacherer J."/>
        </authorList>
    </citation>
    <scope>NUCLEOTIDE SEQUENCE</scope>
    <source>
        <strain evidence="2">YJS4271</strain>
    </source>
</reference>
<feature type="region of interest" description="Disordered" evidence="1">
    <location>
        <begin position="123"/>
        <end position="228"/>
    </location>
</feature>
<dbReference type="AlphaFoldDB" id="A0A061AZY5"/>
<dbReference type="PANTHER" id="PTHR16291">
    <property type="entry name" value="NUCLEAR CAP-BINDING PROTEIN SUBUNIT 3"/>
    <property type="match status" value="1"/>
</dbReference>
<gene>
    <name evidence="2" type="ORF">CYFA0S_11e00210g</name>
</gene>
<evidence type="ECO:0000256" key="1">
    <source>
        <dbReference type="SAM" id="MobiDB-lite"/>
    </source>
</evidence>
<dbReference type="PhylomeDB" id="A0A061AZY5"/>
<feature type="compositionally biased region" description="Basic and acidic residues" evidence="1">
    <location>
        <begin position="155"/>
        <end position="173"/>
    </location>
</feature>
<organism evidence="2">
    <name type="scientific">Cyberlindnera fabianii</name>
    <name type="common">Yeast</name>
    <name type="synonym">Hansenula fabianii</name>
    <dbReference type="NCBI Taxonomy" id="36022"/>
    <lineage>
        <taxon>Eukaryota</taxon>
        <taxon>Fungi</taxon>
        <taxon>Dikarya</taxon>
        <taxon>Ascomycota</taxon>
        <taxon>Saccharomycotina</taxon>
        <taxon>Saccharomycetes</taxon>
        <taxon>Phaffomycetales</taxon>
        <taxon>Phaffomycetaceae</taxon>
        <taxon>Cyberlindnera</taxon>
    </lineage>
</organism>
<dbReference type="EMBL" id="LK052896">
    <property type="protein sequence ID" value="CDR43099.1"/>
    <property type="molecule type" value="Genomic_DNA"/>
</dbReference>